<dbReference type="AlphaFoldDB" id="A0A2P2CKR7"/>
<reference evidence="2" key="1">
    <citation type="submission" date="2015-08" db="EMBL/GenBank/DDBJ databases">
        <authorList>
            <person name="Babu N.S."/>
            <person name="Beckwith C.J."/>
            <person name="Beseler K.G."/>
            <person name="Brison A."/>
            <person name="Carone J.V."/>
            <person name="Caskin T.P."/>
            <person name="Diamond M."/>
            <person name="Durham M.E."/>
            <person name="Foxe J.M."/>
            <person name="Go M."/>
            <person name="Henderson B.A."/>
            <person name="Jones I.B."/>
            <person name="McGettigan J.A."/>
            <person name="Micheletti S.J."/>
            <person name="Nasrallah M.E."/>
            <person name="Ortiz D."/>
            <person name="Piller C.R."/>
            <person name="Privatt S.R."/>
            <person name="Schneider S.L."/>
            <person name="Sharp S."/>
            <person name="Smith T.C."/>
            <person name="Stanton J.D."/>
            <person name="Ullery H.E."/>
            <person name="Wilson R.J."/>
            <person name="Serrano M.G."/>
            <person name="Buck G."/>
            <person name="Lee V."/>
            <person name="Wang Y."/>
            <person name="Carvalho R."/>
            <person name="Voegtly L."/>
            <person name="Shi R."/>
            <person name="Duckworth R."/>
            <person name="Johnson A."/>
            <person name="Loviza R."/>
            <person name="Walstead R."/>
            <person name="Shah Z."/>
            <person name="Kiflezghi M."/>
            <person name="Wade K."/>
            <person name="Ball S.L."/>
            <person name="Bradley K.W."/>
            <person name="Asai D.J."/>
            <person name="Bowman C.A."/>
            <person name="Russell D.A."/>
            <person name="Pope W.H."/>
            <person name="Jacobs-Sera D."/>
            <person name="Hendrix R.W."/>
            <person name="Hatfull G.F."/>
        </authorList>
    </citation>
    <scope>NUCLEOTIDE SEQUENCE</scope>
</reference>
<keyword evidence="1" id="KW-1133">Transmembrane helix</keyword>
<feature type="transmembrane region" description="Helical" evidence="1">
    <location>
        <begin position="24"/>
        <end position="41"/>
    </location>
</feature>
<evidence type="ECO:0000256" key="1">
    <source>
        <dbReference type="SAM" id="Phobius"/>
    </source>
</evidence>
<proteinExistence type="predicted"/>
<evidence type="ECO:0000313" key="2">
    <source>
        <dbReference type="EMBL" id="CUR62568.1"/>
    </source>
</evidence>
<keyword evidence="1" id="KW-0472">Membrane</keyword>
<organism evidence="2">
    <name type="scientific">metagenome</name>
    <dbReference type="NCBI Taxonomy" id="256318"/>
    <lineage>
        <taxon>unclassified sequences</taxon>
        <taxon>metagenomes</taxon>
    </lineage>
</organism>
<accession>A0A2P2CKR7</accession>
<name>A0A2P2CKR7_9ZZZZ</name>
<sequence>MDPRDPRLVCMWGEDPLRAEEKRPIVAAVLVAVLCVVLMILV</sequence>
<dbReference type="EMBL" id="CZKB01000029">
    <property type="protein sequence ID" value="CUR62568.1"/>
    <property type="molecule type" value="Genomic_DNA"/>
</dbReference>
<gene>
    <name evidence="2" type="ORF">NOCA190006</name>
</gene>
<keyword evidence="1" id="KW-0812">Transmembrane</keyword>
<protein>
    <submittedName>
        <fullName evidence="2">Uncharacterized protein</fullName>
    </submittedName>
</protein>